<dbReference type="PANTHER" id="PTHR11927">
    <property type="entry name" value="GALACTOSIDE 2-L-FUCOSYLTRANSFERASE"/>
    <property type="match status" value="1"/>
</dbReference>
<evidence type="ECO:0000313" key="3">
    <source>
        <dbReference type="EMBL" id="QIP11782.1"/>
    </source>
</evidence>
<dbReference type="PANTHER" id="PTHR11927:SF9">
    <property type="entry name" value="L-FUCOSYLTRANSFERASE"/>
    <property type="match status" value="1"/>
</dbReference>
<dbReference type="KEGG" id="spib:G8759_03645"/>
<dbReference type="CDD" id="cd11301">
    <property type="entry name" value="Fut1_Fut2_like"/>
    <property type="match status" value="1"/>
</dbReference>
<dbReference type="Gene3D" id="3.40.50.11350">
    <property type="match status" value="1"/>
</dbReference>
<dbReference type="Pfam" id="PF01531">
    <property type="entry name" value="Glyco_transf_11"/>
    <property type="match status" value="1"/>
</dbReference>
<keyword evidence="1 3" id="KW-0328">Glycosyltransferase</keyword>
<gene>
    <name evidence="3" type="ORF">G8759_03645</name>
</gene>
<dbReference type="GO" id="GO:0005975">
    <property type="term" value="P:carbohydrate metabolic process"/>
    <property type="evidence" value="ECO:0007669"/>
    <property type="project" value="InterPro"/>
</dbReference>
<name>A0A6G9AH32_9BACT</name>
<dbReference type="GO" id="GO:0016020">
    <property type="term" value="C:membrane"/>
    <property type="evidence" value="ECO:0007669"/>
    <property type="project" value="InterPro"/>
</dbReference>
<protein>
    <submittedName>
        <fullName evidence="3">Alpha-1,2-fucosyltransferase</fullName>
    </submittedName>
</protein>
<proteinExistence type="predicted"/>
<dbReference type="EMBL" id="CP050063">
    <property type="protein sequence ID" value="QIP11782.1"/>
    <property type="molecule type" value="Genomic_DNA"/>
</dbReference>
<keyword evidence="2 3" id="KW-0808">Transferase</keyword>
<dbReference type="InterPro" id="IPR002516">
    <property type="entry name" value="Glyco_trans_11"/>
</dbReference>
<evidence type="ECO:0000313" key="4">
    <source>
        <dbReference type="Proteomes" id="UP000501802"/>
    </source>
</evidence>
<keyword evidence="4" id="KW-1185">Reference proteome</keyword>
<evidence type="ECO:0000256" key="1">
    <source>
        <dbReference type="ARBA" id="ARBA00022676"/>
    </source>
</evidence>
<sequence>MVISVLLGGLGNQLFQYAFGVRLAHQLQTELRLERHLLESTTLARLRHYTPRQYELDTFSIRPKQASILDLISVSARVNLPGMNTILVRESATNPDAITKLPDKVQNVLCFGYWQSESYFKPVAETLRKQLVFRKTPSAVTLAIANTILRNPNATFIHIRRGDYVTNPTANQYHGLCDIDYYIRSISYLRERVSDLHFFVFSDDPIWAKRELSQLGKTATFIDHNQGADSWQDLYLMRLCHHAIIANSSFSWWGAWLNPEIERLVIAPDQWFPGQPLMSQQVICPNWHRL</sequence>
<reference evidence="3 4" key="1">
    <citation type="submission" date="2020-03" db="EMBL/GenBank/DDBJ databases">
        <authorList>
            <person name="Kim M.K."/>
        </authorList>
    </citation>
    <scope>NUCLEOTIDE SEQUENCE [LARGE SCALE GENOMIC DNA]</scope>
    <source>
        <strain evidence="3 4">BT328</strain>
    </source>
</reference>
<organism evidence="3 4">
    <name type="scientific">Spirosoma aureum</name>
    <dbReference type="NCBI Taxonomy" id="2692134"/>
    <lineage>
        <taxon>Bacteria</taxon>
        <taxon>Pseudomonadati</taxon>
        <taxon>Bacteroidota</taxon>
        <taxon>Cytophagia</taxon>
        <taxon>Cytophagales</taxon>
        <taxon>Cytophagaceae</taxon>
        <taxon>Spirosoma</taxon>
    </lineage>
</organism>
<dbReference type="RefSeq" id="WP_167205302.1">
    <property type="nucleotide sequence ID" value="NZ_CP050063.1"/>
</dbReference>
<evidence type="ECO:0000256" key="2">
    <source>
        <dbReference type="ARBA" id="ARBA00022679"/>
    </source>
</evidence>
<dbReference type="AlphaFoldDB" id="A0A6G9AH32"/>
<dbReference type="Proteomes" id="UP000501802">
    <property type="component" value="Chromosome"/>
</dbReference>
<accession>A0A6G9AH32</accession>
<dbReference type="GO" id="GO:0008107">
    <property type="term" value="F:galactoside 2-alpha-L-fucosyltransferase activity"/>
    <property type="evidence" value="ECO:0007669"/>
    <property type="project" value="InterPro"/>
</dbReference>